<dbReference type="EMBL" id="CP000394">
    <property type="protein sequence ID" value="ABI62519.1"/>
    <property type="molecule type" value="Genomic_DNA"/>
</dbReference>
<keyword evidence="3" id="KW-1185">Reference proteome</keyword>
<name>Q0BRN4_GRABC</name>
<dbReference type="KEGG" id="gbe:GbCGDNIH1_1621"/>
<protein>
    <submittedName>
        <fullName evidence="2">Uncharacterized protein</fullName>
    </submittedName>
</protein>
<reference evidence="2 3" key="1">
    <citation type="journal article" date="2007" name="J. Bacteriol.">
        <title>Genome sequence analysis of the emerging human pathogenic acetic acid bacterium Granulibacter bethesdensis.</title>
        <authorList>
            <person name="Greenberg D.E."/>
            <person name="Porcella S.F."/>
            <person name="Zelazny A.M."/>
            <person name="Virtaneva K."/>
            <person name="Sturdevant D.E."/>
            <person name="Kupko J.J.III."/>
            <person name="Barbian K.D."/>
            <person name="Babar A."/>
            <person name="Dorward D.W."/>
            <person name="Holland S.M."/>
        </authorList>
    </citation>
    <scope>NUCLEOTIDE SEQUENCE [LARGE SCALE GENOMIC DNA]</scope>
    <source>
        <strain evidence="3">ATCC BAA-1260 / CGDNIH1</strain>
    </source>
</reference>
<gene>
    <name evidence="2" type="ordered locus">GbCGDNIH1_1621</name>
</gene>
<feature type="compositionally biased region" description="Acidic residues" evidence="1">
    <location>
        <begin position="156"/>
        <end position="165"/>
    </location>
</feature>
<feature type="region of interest" description="Disordered" evidence="1">
    <location>
        <begin position="109"/>
        <end position="178"/>
    </location>
</feature>
<evidence type="ECO:0000313" key="2">
    <source>
        <dbReference type="EMBL" id="ABI62519.1"/>
    </source>
</evidence>
<dbReference type="HOGENOM" id="CLU_1508565_0_0_5"/>
<dbReference type="STRING" id="391165.GbCGDNIH1_1621"/>
<proteinExistence type="predicted"/>
<evidence type="ECO:0000313" key="3">
    <source>
        <dbReference type="Proteomes" id="UP000001963"/>
    </source>
</evidence>
<evidence type="ECO:0000256" key="1">
    <source>
        <dbReference type="SAM" id="MobiDB-lite"/>
    </source>
</evidence>
<accession>Q0BRN4</accession>
<sequence>MLRAGHNKAAFWLAYPWGVLNRRFVLSSQWVSRWASQACLLCEGSLHCAFGMEYRRKTRHRFLTMPSRQILCRMAGFRDIFPGQAGVCPSYQSVASPLASTAAVASLASGRGGGGGWRKTLGQRRHHLHPPQQSRYSRPERGHGTGGKLLHPEQSADQDGDPGDDGLEHGGLLAGFNR</sequence>
<organism evidence="2 3">
    <name type="scientific">Granulibacter bethesdensis (strain ATCC BAA-1260 / CGDNIH1)</name>
    <dbReference type="NCBI Taxonomy" id="391165"/>
    <lineage>
        <taxon>Bacteria</taxon>
        <taxon>Pseudomonadati</taxon>
        <taxon>Pseudomonadota</taxon>
        <taxon>Alphaproteobacteria</taxon>
        <taxon>Acetobacterales</taxon>
        <taxon>Acetobacteraceae</taxon>
        <taxon>Granulibacter</taxon>
    </lineage>
</organism>
<dbReference type="Proteomes" id="UP000001963">
    <property type="component" value="Chromosome"/>
</dbReference>
<dbReference type="AlphaFoldDB" id="Q0BRN4"/>